<protein>
    <submittedName>
        <fullName evidence="1">Uncharacterized protein</fullName>
    </submittedName>
</protein>
<evidence type="ECO:0000313" key="1">
    <source>
        <dbReference type="EMBL" id="KKN42728.1"/>
    </source>
</evidence>
<dbReference type="InterPro" id="IPR016024">
    <property type="entry name" value="ARM-type_fold"/>
</dbReference>
<feature type="non-terminal residue" evidence="1">
    <location>
        <position position="1"/>
    </location>
</feature>
<dbReference type="PANTHER" id="PTHR12697">
    <property type="entry name" value="PBS LYASE HEAT-LIKE PROTEIN"/>
    <property type="match status" value="1"/>
</dbReference>
<proteinExistence type="predicted"/>
<dbReference type="GO" id="GO:0016491">
    <property type="term" value="F:oxidoreductase activity"/>
    <property type="evidence" value="ECO:0007669"/>
    <property type="project" value="TreeGrafter"/>
</dbReference>
<dbReference type="EMBL" id="LAZR01001560">
    <property type="protein sequence ID" value="KKN42728.1"/>
    <property type="molecule type" value="Genomic_DNA"/>
</dbReference>
<comment type="caution">
    <text evidence="1">The sequence shown here is derived from an EMBL/GenBank/DDBJ whole genome shotgun (WGS) entry which is preliminary data.</text>
</comment>
<sequence>NIFTNEKNKQLKKEASKLISTVAKKTPKFIETLIPEFIQSADAQDTSVRVILFKALLEIASKSPEIISISSIINFLSDQDSFIRETSTKILGFIGYKNSSVVIDTLLKNSLTDEDWIVREATVSSLGKIINHVEDKEKIIQKLGSLLNDEQNWVRWSAMNILSGIKEVNDSHIPFNILYNNLISTDPKVREASAGLIGIYSNQIEIIFDKIIVLLEDESKEVRERMINTFVKIIQEISLNRILTKLLQNLSDEGSLETQRSIALILSRTAKYESENIKKRIISLLKIRCEMSQDPIICNCLQSIKER</sequence>
<dbReference type="AlphaFoldDB" id="A0A0F9TMS9"/>
<organism evidence="1">
    <name type="scientific">marine sediment metagenome</name>
    <dbReference type="NCBI Taxonomy" id="412755"/>
    <lineage>
        <taxon>unclassified sequences</taxon>
        <taxon>metagenomes</taxon>
        <taxon>ecological metagenomes</taxon>
    </lineage>
</organism>
<dbReference type="InterPro" id="IPR011989">
    <property type="entry name" value="ARM-like"/>
</dbReference>
<gene>
    <name evidence="1" type="ORF">LCGC14_0710260</name>
</gene>
<dbReference type="Pfam" id="PF13646">
    <property type="entry name" value="HEAT_2"/>
    <property type="match status" value="1"/>
</dbReference>
<accession>A0A0F9TMS9</accession>
<dbReference type="Gene3D" id="1.25.10.10">
    <property type="entry name" value="Leucine-rich Repeat Variant"/>
    <property type="match status" value="1"/>
</dbReference>
<reference evidence="1" key="1">
    <citation type="journal article" date="2015" name="Nature">
        <title>Complex archaea that bridge the gap between prokaryotes and eukaryotes.</title>
        <authorList>
            <person name="Spang A."/>
            <person name="Saw J.H."/>
            <person name="Jorgensen S.L."/>
            <person name="Zaremba-Niedzwiedzka K."/>
            <person name="Martijn J."/>
            <person name="Lind A.E."/>
            <person name="van Eijk R."/>
            <person name="Schleper C."/>
            <person name="Guy L."/>
            <person name="Ettema T.J."/>
        </authorList>
    </citation>
    <scope>NUCLEOTIDE SEQUENCE</scope>
</reference>
<dbReference type="SUPFAM" id="SSF48371">
    <property type="entry name" value="ARM repeat"/>
    <property type="match status" value="1"/>
</dbReference>
<dbReference type="PANTHER" id="PTHR12697:SF5">
    <property type="entry name" value="DEOXYHYPUSINE HYDROXYLASE"/>
    <property type="match status" value="1"/>
</dbReference>
<name>A0A0F9TMS9_9ZZZZ</name>